<dbReference type="EMBL" id="CP014160">
    <property type="protein sequence ID" value="AMB94312.1"/>
    <property type="molecule type" value="Genomic_DNA"/>
</dbReference>
<name>A0A0X8FD37_9LACT</name>
<evidence type="ECO:0000256" key="1">
    <source>
        <dbReference type="SAM" id="MobiDB-lite"/>
    </source>
</evidence>
<feature type="region of interest" description="Disordered" evidence="1">
    <location>
        <begin position="109"/>
        <end position="153"/>
    </location>
</feature>
<dbReference type="OrthoDB" id="2136627at2"/>
<dbReference type="Proteomes" id="UP000069912">
    <property type="component" value="Chromosome"/>
</dbReference>
<dbReference type="AlphaFoldDB" id="A0A0X8FD37"/>
<feature type="compositionally biased region" description="Basic and acidic residues" evidence="1">
    <location>
        <begin position="119"/>
        <end position="136"/>
    </location>
</feature>
<evidence type="ECO:0000313" key="4">
    <source>
        <dbReference type="Proteomes" id="UP000069912"/>
    </source>
</evidence>
<accession>A0A0X8FD37</accession>
<organism evidence="2 4">
    <name type="scientific">Aerococcus sanguinicola</name>
    <dbReference type="NCBI Taxonomy" id="119206"/>
    <lineage>
        <taxon>Bacteria</taxon>
        <taxon>Bacillati</taxon>
        <taxon>Bacillota</taxon>
        <taxon>Bacilli</taxon>
        <taxon>Lactobacillales</taxon>
        <taxon>Aerococcaceae</taxon>
        <taxon>Aerococcus</taxon>
    </lineage>
</organism>
<evidence type="ECO:0000313" key="2">
    <source>
        <dbReference type="EMBL" id="AMB94312.1"/>
    </source>
</evidence>
<feature type="region of interest" description="Disordered" evidence="1">
    <location>
        <begin position="28"/>
        <end position="75"/>
    </location>
</feature>
<dbReference type="EMBL" id="PKGY01000002">
    <property type="protein sequence ID" value="PKZ22490.1"/>
    <property type="molecule type" value="Genomic_DNA"/>
</dbReference>
<keyword evidence="4" id="KW-1185">Reference proteome</keyword>
<reference evidence="2 4" key="1">
    <citation type="journal article" date="2016" name="Genome Announc.">
        <title>Complete Genome Sequences of Aerococcus christensenii CCUG 28831T, Aerococcus sanguinicola CCUG 43001T, Aerococcus urinae CCUG 36881T, Aerococcus urinaeequi CCUG 28094T, Aerococcus urinaehominis CCUG 42038 BT, and Aerococcus viridans CCUG 4311T.</title>
        <authorList>
            <person name="Carkaci D."/>
            <person name="Dargis R."/>
            <person name="Nielsen X.C."/>
            <person name="Skovgaard O."/>
            <person name="Fuursted K."/>
            <person name="Christensen J.J."/>
        </authorList>
    </citation>
    <scope>NUCLEOTIDE SEQUENCE [LARGE SCALE GENOMIC DNA]</scope>
    <source>
        <strain evidence="2 4">CCUG43001</strain>
    </source>
</reference>
<reference evidence="4" key="2">
    <citation type="submission" date="2016-01" db="EMBL/GenBank/DDBJ databases">
        <title>Six Aerococcus type strain genome sequencing and assembly using PacBio and Illumina Hiseq.</title>
        <authorList>
            <person name="Carkaci D."/>
            <person name="Dargis R."/>
            <person name="Nielsen X.C."/>
            <person name="Skovgaard O."/>
            <person name="Fuursted K."/>
            <person name="Christensen J.J."/>
        </authorList>
    </citation>
    <scope>NUCLEOTIDE SEQUENCE [LARGE SCALE GENOMIC DNA]</scope>
    <source>
        <strain evidence="4">CCUG43001</strain>
    </source>
</reference>
<evidence type="ECO:0000313" key="5">
    <source>
        <dbReference type="Proteomes" id="UP000234239"/>
    </source>
</evidence>
<dbReference type="Proteomes" id="UP000234239">
    <property type="component" value="Unassembled WGS sequence"/>
</dbReference>
<gene>
    <name evidence="2" type="ORF">AWM72_05835</name>
    <name evidence="3" type="ORF">CYJ28_05070</name>
</gene>
<dbReference type="RefSeq" id="WP_067974711.1">
    <property type="nucleotide sequence ID" value="NZ_CAJHKM010000001.1"/>
</dbReference>
<sequence>MWAWVLLAYVIYRLIKALIQALGPSQEAAETSEETVGEGEALTPIELEEGHEENAGTYDLDQDLDLAPMSSDTTNEAIDDAVDRFHEDHEDFKAYLDDHARALLADQDQAAADLPKISSKRDSGPKRRPSKQEIRQGLKWQVLLNPPPSRRKK</sequence>
<proteinExistence type="predicted"/>
<evidence type="ECO:0000313" key="3">
    <source>
        <dbReference type="EMBL" id="PKZ22490.1"/>
    </source>
</evidence>
<dbReference type="GeneID" id="92903586"/>
<dbReference type="KEGG" id="asan:AWM72_05835"/>
<protein>
    <submittedName>
        <fullName evidence="2">Uncharacterized protein</fullName>
    </submittedName>
</protein>
<reference evidence="3 5" key="3">
    <citation type="submission" date="2017-12" db="EMBL/GenBank/DDBJ databases">
        <title>Phylogenetic diversity of female urinary microbiome.</title>
        <authorList>
            <person name="Thomas-White K."/>
            <person name="Wolfe A.J."/>
        </authorList>
    </citation>
    <scope>NUCLEOTIDE SEQUENCE [LARGE SCALE GENOMIC DNA]</scope>
    <source>
        <strain evidence="3 5">UMB0139</strain>
    </source>
</reference>